<sequence>MSSTMNLPYPKKSLYAAPIRILVDTRIHLLPGDTNEDRNTYLINHICHLHWLAEFNPIQHRRYAFSTDRFPTESTRCLFLVDYGHTSSKDEDEDVPVVYYKWTGENLTPLPILAYEAWIKNKLKYVYPFTPPTPWQDCNNPDRRREMLLSKVLWSTSSGGATDDDLRSLRDNEEDWAWLRASLDPEVFGAFLYEARRRIY</sequence>
<protein>
    <submittedName>
        <fullName evidence="1">Uncharacterized protein</fullName>
    </submittedName>
</protein>
<dbReference type="AlphaFoldDB" id="A0A9W6DLL9"/>
<dbReference type="EMBL" id="BROQ01000017">
    <property type="protein sequence ID" value="GKZ19237.1"/>
    <property type="molecule type" value="Genomic_DNA"/>
</dbReference>
<evidence type="ECO:0000313" key="2">
    <source>
        <dbReference type="Proteomes" id="UP001143548"/>
    </source>
</evidence>
<organism evidence="1 2">
    <name type="scientific">Aspergillus brasiliensis</name>
    <dbReference type="NCBI Taxonomy" id="319629"/>
    <lineage>
        <taxon>Eukaryota</taxon>
        <taxon>Fungi</taxon>
        <taxon>Dikarya</taxon>
        <taxon>Ascomycota</taxon>
        <taxon>Pezizomycotina</taxon>
        <taxon>Eurotiomycetes</taxon>
        <taxon>Eurotiomycetidae</taxon>
        <taxon>Eurotiales</taxon>
        <taxon>Aspergillaceae</taxon>
        <taxon>Aspergillus</taxon>
        <taxon>Aspergillus subgen. Circumdati</taxon>
    </lineage>
</organism>
<accession>A0A9W6DLL9</accession>
<comment type="caution">
    <text evidence="1">The sequence shown here is derived from an EMBL/GenBank/DDBJ whole genome shotgun (WGS) entry which is preliminary data.</text>
</comment>
<proteinExistence type="predicted"/>
<reference evidence="1" key="1">
    <citation type="submission" date="2022-07" db="EMBL/GenBank/DDBJ databases">
        <title>Taxonomy of Aspergillus series Nigri: significant species reduction supported by multi-species coalescent approaches.</title>
        <authorList>
            <person name="Bian C."/>
            <person name="Kusuya Y."/>
            <person name="Sklenar F."/>
            <person name="D'hooge E."/>
            <person name="Yaguchi T."/>
            <person name="Takahashi H."/>
            <person name="Hubka V."/>
        </authorList>
    </citation>
    <scope>NUCLEOTIDE SEQUENCE</scope>
    <source>
        <strain evidence="1">CBS 733.88</strain>
    </source>
</reference>
<evidence type="ECO:0000313" key="1">
    <source>
        <dbReference type="EMBL" id="GKZ19237.1"/>
    </source>
</evidence>
<gene>
    <name evidence="1" type="ORF">AbraCBS73388_003403</name>
</gene>
<name>A0A9W6DLL9_9EURO</name>
<dbReference type="Proteomes" id="UP001143548">
    <property type="component" value="Unassembled WGS sequence"/>
</dbReference>